<dbReference type="Gene3D" id="2.60.40.4270">
    <property type="entry name" value="Listeria-Bacteroides repeat domain"/>
    <property type="match status" value="1"/>
</dbReference>
<dbReference type="Gene3D" id="2.60.40.10">
    <property type="entry name" value="Immunoglobulins"/>
    <property type="match status" value="1"/>
</dbReference>
<gene>
    <name evidence="4" type="ORF">O0S10_01920</name>
</gene>
<protein>
    <submittedName>
        <fullName evidence="4">InlB B-repeat-containing protein</fullName>
    </submittedName>
</protein>
<dbReference type="NCBIfam" id="TIGR02543">
    <property type="entry name" value="List_Bact_rpt"/>
    <property type="match status" value="1"/>
</dbReference>
<keyword evidence="3" id="KW-0472">Membrane</keyword>
<dbReference type="Pfam" id="PF05345">
    <property type="entry name" value="He_PIG"/>
    <property type="match status" value="1"/>
</dbReference>
<dbReference type="RefSeq" id="WP_268924209.1">
    <property type="nucleotide sequence ID" value="NZ_JAPTGB010000003.1"/>
</dbReference>
<comment type="caution">
    <text evidence="4">The sequence shown here is derived from an EMBL/GenBank/DDBJ whole genome shotgun (WGS) entry which is preliminary data.</text>
</comment>
<accession>A0ABT4IE20</accession>
<dbReference type="InterPro" id="IPR042229">
    <property type="entry name" value="Listeria/Bacterioides_rpt_sf"/>
</dbReference>
<keyword evidence="3" id="KW-0812">Transmembrane</keyword>
<organism evidence="4 5">
    <name type="scientific">Methanocorpusculum petauri</name>
    <dbReference type="NCBI Taxonomy" id="3002863"/>
    <lineage>
        <taxon>Archaea</taxon>
        <taxon>Methanobacteriati</taxon>
        <taxon>Methanobacteriota</taxon>
        <taxon>Stenosarchaea group</taxon>
        <taxon>Methanomicrobia</taxon>
        <taxon>Methanomicrobiales</taxon>
        <taxon>Methanocorpusculaceae</taxon>
        <taxon>Methanocorpusculum</taxon>
    </lineage>
</organism>
<dbReference type="Proteomes" id="UP001141422">
    <property type="component" value="Unassembled WGS sequence"/>
</dbReference>
<keyword evidence="5" id="KW-1185">Reference proteome</keyword>
<evidence type="ECO:0000313" key="5">
    <source>
        <dbReference type="Proteomes" id="UP001141422"/>
    </source>
</evidence>
<proteinExistence type="predicted"/>
<evidence type="ECO:0000256" key="3">
    <source>
        <dbReference type="SAM" id="Phobius"/>
    </source>
</evidence>
<sequence length="624" mass="64222">MRRGLLAAAVLLLLAVGCAVPAGADAGTAVPFDGGTYSTASDLAHALGSENATASGSMLTLLKDINVTGTINITGDMTILGNGHTVWRGGINFHLINVSSGTLTLGDNSSQLTIHGQNDKFTSTKSSIFVAGSGAHLVMKDGVTIKNVASIVSGGGAIRVQDDASFTMFGGNISGNTAHSGGGVSVSQGTMTMSGGNISGNTAERYGGGVSIVNGASFTMSGGNISGNTAGIWGGGVFIATTGTSFTMSGGNISGNRGNISGGTTGTWTRTTGGGGGVYINGNMTLSGSASIAADNELYMARNHIYLTGNEFTGSAKNITGHSTIITEGYELIQITSGSLKASEVRKQFILQEKNDFSLKPSSTDKALIIIPHVPAIITPFPLPAGMVDQPYLQTLEATGTTPLTWTNETTLPPGLTLDSATGNVSGTPTVAGSYTFRINVTNAYGHDTDTVSLTITPAYPGPGPQPPVGTSDSGDGNMENAFRVLFDTQGGNFISPVTYLSYGDKITCPPVPTKDGYTFGGWYTDAGCTKEWSFSSGITGDMTLYARWIGTTTPTPIQTPAATTGEHTISPTLDTVSPSEDATSVVTPTGTSDDSSNGNSTFYFLLFLFPLLLLILYLLYRRT</sequence>
<dbReference type="SMART" id="SM00710">
    <property type="entry name" value="PbH1"/>
    <property type="match status" value="5"/>
</dbReference>
<feature type="compositionally biased region" description="Low complexity" evidence="2">
    <location>
        <begin position="556"/>
        <end position="566"/>
    </location>
</feature>
<dbReference type="PROSITE" id="PS51257">
    <property type="entry name" value="PROKAR_LIPOPROTEIN"/>
    <property type="match status" value="1"/>
</dbReference>
<name>A0ABT4IE20_9EURY</name>
<feature type="region of interest" description="Disordered" evidence="2">
    <location>
        <begin position="556"/>
        <end position="596"/>
    </location>
</feature>
<dbReference type="EMBL" id="JAPTGB010000003">
    <property type="protein sequence ID" value="MCZ0859985.1"/>
    <property type="molecule type" value="Genomic_DNA"/>
</dbReference>
<dbReference type="PANTHER" id="PTHR11319:SF35">
    <property type="entry name" value="OUTER MEMBRANE PROTEIN PMPC-RELATED"/>
    <property type="match status" value="1"/>
</dbReference>
<feature type="compositionally biased region" description="Polar residues" evidence="2">
    <location>
        <begin position="567"/>
        <end position="596"/>
    </location>
</feature>
<dbReference type="Pfam" id="PF09479">
    <property type="entry name" value="Flg_new"/>
    <property type="match status" value="1"/>
</dbReference>
<comment type="subcellular location">
    <subcellularLocation>
        <location evidence="1">Cell envelope</location>
    </subcellularLocation>
</comment>
<dbReference type="SUPFAM" id="SSF49313">
    <property type="entry name" value="Cadherin-like"/>
    <property type="match status" value="1"/>
</dbReference>
<keyword evidence="3" id="KW-1133">Transmembrane helix</keyword>
<evidence type="ECO:0000256" key="1">
    <source>
        <dbReference type="ARBA" id="ARBA00004196"/>
    </source>
</evidence>
<dbReference type="PANTHER" id="PTHR11319">
    <property type="entry name" value="G PROTEIN-COUPLED RECEPTOR-RELATED"/>
    <property type="match status" value="1"/>
</dbReference>
<dbReference type="SUPFAM" id="SSF51126">
    <property type="entry name" value="Pectin lyase-like"/>
    <property type="match status" value="1"/>
</dbReference>
<dbReference type="InterPro" id="IPR013783">
    <property type="entry name" value="Ig-like_fold"/>
</dbReference>
<dbReference type="InterPro" id="IPR013378">
    <property type="entry name" value="InlB-like_B-rpt"/>
</dbReference>
<feature type="transmembrane region" description="Helical" evidence="3">
    <location>
        <begin position="603"/>
        <end position="621"/>
    </location>
</feature>
<evidence type="ECO:0000256" key="2">
    <source>
        <dbReference type="SAM" id="MobiDB-lite"/>
    </source>
</evidence>
<reference evidence="4" key="1">
    <citation type="submission" date="2022-12" db="EMBL/GenBank/DDBJ databases">
        <title>Isolation and characterisation of novel Methanocorpusculum spp. from native Australian herbivores indicates the genus is ancestrally host-associated.</title>
        <authorList>
            <person name="Volmer J.G."/>
            <person name="Soo R.M."/>
            <person name="Evans P.N."/>
            <person name="Hoedt E.C."/>
            <person name="Astorga Alsina A.L."/>
            <person name="Woodcroft B.J."/>
            <person name="Tyson G.W."/>
            <person name="Hugenholtz P."/>
            <person name="Morrison M."/>
        </authorList>
    </citation>
    <scope>NUCLEOTIDE SEQUENCE</scope>
    <source>
        <strain evidence="4">MG</strain>
    </source>
</reference>
<evidence type="ECO:0000313" key="4">
    <source>
        <dbReference type="EMBL" id="MCZ0859985.1"/>
    </source>
</evidence>
<dbReference type="InterPro" id="IPR011050">
    <property type="entry name" value="Pectin_lyase_fold/virulence"/>
</dbReference>
<dbReference type="InterPro" id="IPR006626">
    <property type="entry name" value="PbH1"/>
</dbReference>
<dbReference type="InterPro" id="IPR015919">
    <property type="entry name" value="Cadherin-like_sf"/>
</dbReference>